<comment type="caution">
    <text evidence="3">The sequence shown here is derived from an EMBL/GenBank/DDBJ whole genome shotgun (WGS) entry which is preliminary data.</text>
</comment>
<dbReference type="Pfam" id="PF00932">
    <property type="entry name" value="LTD"/>
    <property type="match status" value="2"/>
</dbReference>
<accession>A0A3R6CB29</accession>
<dbReference type="SUPFAM" id="SSF74853">
    <property type="entry name" value="Lamin A/C globular tail domain"/>
    <property type="match status" value="1"/>
</dbReference>
<dbReference type="RefSeq" id="WP_119216170.1">
    <property type="nucleotide sequence ID" value="NZ_JAQDNL010000003.1"/>
</dbReference>
<evidence type="ECO:0000256" key="2">
    <source>
        <dbReference type="SAM" id="SignalP"/>
    </source>
</evidence>
<reference evidence="3 4" key="1">
    <citation type="submission" date="2018-08" db="EMBL/GenBank/DDBJ databases">
        <title>A genome reference for cultivated species of the human gut microbiota.</title>
        <authorList>
            <person name="Zou Y."/>
            <person name="Xue W."/>
            <person name="Luo G."/>
        </authorList>
    </citation>
    <scope>NUCLEOTIDE SEQUENCE [LARGE SCALE GENOMIC DNA]</scope>
    <source>
        <strain evidence="3 4">AM34-17</strain>
    </source>
</reference>
<protein>
    <submittedName>
        <fullName evidence="3">Lamin tail domain-containing protein</fullName>
    </submittedName>
</protein>
<dbReference type="AlphaFoldDB" id="A0A3R6CB29"/>
<feature type="region of interest" description="Disordered" evidence="1">
    <location>
        <begin position="460"/>
        <end position="514"/>
    </location>
</feature>
<dbReference type="InterPro" id="IPR036415">
    <property type="entry name" value="Lamin_tail_dom_sf"/>
</dbReference>
<dbReference type="PROSITE" id="PS51841">
    <property type="entry name" value="LTD"/>
    <property type="match status" value="2"/>
</dbReference>
<dbReference type="EMBL" id="QSII01000022">
    <property type="protein sequence ID" value="RHC82102.1"/>
    <property type="molecule type" value="Genomic_DNA"/>
</dbReference>
<feature type="region of interest" description="Disordered" evidence="1">
    <location>
        <begin position="211"/>
        <end position="230"/>
    </location>
</feature>
<feature type="compositionally biased region" description="Basic and acidic residues" evidence="1">
    <location>
        <begin position="319"/>
        <end position="334"/>
    </location>
</feature>
<gene>
    <name evidence="3" type="ORF">DW828_14865</name>
</gene>
<keyword evidence="2" id="KW-0732">Signal</keyword>
<organism evidence="3 4">
    <name type="scientific">Parabacteroides merdae</name>
    <dbReference type="NCBI Taxonomy" id="46503"/>
    <lineage>
        <taxon>Bacteria</taxon>
        <taxon>Pseudomonadati</taxon>
        <taxon>Bacteroidota</taxon>
        <taxon>Bacteroidia</taxon>
        <taxon>Bacteroidales</taxon>
        <taxon>Tannerellaceae</taxon>
        <taxon>Parabacteroides</taxon>
    </lineage>
</organism>
<dbReference type="InterPro" id="IPR001322">
    <property type="entry name" value="Lamin_tail_dom"/>
</dbReference>
<feature type="region of interest" description="Disordered" evidence="1">
    <location>
        <begin position="319"/>
        <end position="341"/>
    </location>
</feature>
<feature type="signal peptide" evidence="2">
    <location>
        <begin position="1"/>
        <end position="18"/>
    </location>
</feature>
<feature type="compositionally biased region" description="Acidic residues" evidence="1">
    <location>
        <begin position="501"/>
        <end position="510"/>
    </location>
</feature>
<feature type="chain" id="PRO_5043456183" evidence="2">
    <location>
        <begin position="19"/>
        <end position="789"/>
    </location>
</feature>
<evidence type="ECO:0000313" key="3">
    <source>
        <dbReference type="EMBL" id="RHC82102.1"/>
    </source>
</evidence>
<evidence type="ECO:0000256" key="1">
    <source>
        <dbReference type="SAM" id="MobiDB-lite"/>
    </source>
</evidence>
<evidence type="ECO:0000313" key="4">
    <source>
        <dbReference type="Proteomes" id="UP000286260"/>
    </source>
</evidence>
<name>A0A3R6CB29_9BACT</name>
<dbReference type="Proteomes" id="UP000286260">
    <property type="component" value="Unassembled WGS sequence"/>
</dbReference>
<proteinExistence type="predicted"/>
<sequence length="789" mass="87232">MKQFILYLFILLPFCVNSQVNETFDGPMLGADWIGKDRGQFVVNADGRLQLNIKPTESGTASIGKEIAYSPDMQWEFDVYMQNQPSDENKLCIYLYQENQERYYYVRLGNTGNKELGLKRNGNGNLILPQTDFEESPLLLHVKVTLEDNLRWSLYYKTDDMEGYRLEGSAMYTIEEPVERGNLVFTFYYTKTRSSLFSIDNVCVLNRVTETPIEPDKPEEEPGESESPPKLLEVEPLSASNLLFAFDKPVDIDKAVFSISDIGDAYLKRYVDAGTKQFVSTFFDQEMQLDHSYTISYAGLRSLSGKAMPDEAVEVVLRGEEEPGTDKPELKPDPDEPESYPAGSVVINEVMAKPGDGRMVEYIELHNTTAATVSLDGWVYKNVTGKKTKALPEMDLPAGGYAVLLDQEDAFSFPVQTLLIPIEKFPALNDKGAVLQLWDAAGGKIEEVAYEAATSGVSWERGTSGWHLSTDPRGGTPGAVNSSPDKEEDPPVDPDRPDVPDNPDDPDIPEVTEPIQPGEIIINELLPDPYVGGSEYIELYNRSEHSLSLSALSVAIRKSDGTLSTRYPLTSVLHNLEAKSYLLLTKNLEGVTSFYDIADPSALCGLAKLPILANTSSTLVLFRTADEIIIDEVAYSSKWHAHSVKNKKGVALERIDPDAATQDAANWTSASETVGYGTPGYQNSQYKDASSGGATGIEPPVWIEESGSYTVSYLLDRPGYSCRAFVFNTSGLRVADISNHELLGISGKITWSGVANNGSPLQTGVYIFYAEIYHPEGTVKRFKKAFLIR</sequence>